<feature type="signal peptide" evidence="5">
    <location>
        <begin position="1"/>
        <end position="26"/>
    </location>
</feature>
<dbReference type="AlphaFoldDB" id="A0A0E9NEI4"/>
<feature type="chain" id="PRO_5002430453" description="4-nitrophenylphosphatase" evidence="5">
    <location>
        <begin position="27"/>
        <end position="383"/>
    </location>
</feature>
<accession>A0A0E9NEI4</accession>
<dbReference type="STRING" id="698492.A0A0E9NEI4"/>
<keyword evidence="1" id="KW-0378">Hydrolase</keyword>
<dbReference type="GO" id="GO:0005737">
    <property type="term" value="C:cytoplasm"/>
    <property type="evidence" value="ECO:0007669"/>
    <property type="project" value="TreeGrafter"/>
</dbReference>
<evidence type="ECO:0000256" key="2">
    <source>
        <dbReference type="ARBA" id="ARBA00050247"/>
    </source>
</evidence>
<gene>
    <name evidence="6" type="ORF">G7K_2403-t1</name>
</gene>
<evidence type="ECO:0000256" key="3">
    <source>
        <dbReference type="ARBA" id="ARBA00066659"/>
    </source>
</evidence>
<evidence type="ECO:0000313" key="7">
    <source>
        <dbReference type="Proteomes" id="UP000033140"/>
    </source>
</evidence>
<comment type="caution">
    <text evidence="6">The sequence shown here is derived from an EMBL/GenBank/DDBJ whole genome shotgun (WGS) entry which is preliminary data.</text>
</comment>
<dbReference type="InterPro" id="IPR023214">
    <property type="entry name" value="HAD_sf"/>
</dbReference>
<protein>
    <recommendedName>
        <fullName evidence="4">4-nitrophenylphosphatase</fullName>
        <ecNumber evidence="3">3.1.3.41</ecNumber>
    </recommendedName>
</protein>
<reference evidence="6 7" key="3">
    <citation type="journal article" date="2015" name="Genome Announc.">
        <title>Draft Genome Sequence of the Archiascomycetous Yeast Saitoella complicata.</title>
        <authorList>
            <person name="Yamauchi K."/>
            <person name="Kondo S."/>
            <person name="Hamamoto M."/>
            <person name="Takahashi Y."/>
            <person name="Ogura Y."/>
            <person name="Hayashi T."/>
            <person name="Nishida H."/>
        </authorList>
    </citation>
    <scope>NUCLEOTIDE SEQUENCE [LARGE SCALE GENOMIC DNA]</scope>
    <source>
        <strain evidence="6 7">NRRL Y-17804</strain>
    </source>
</reference>
<organism evidence="6 7">
    <name type="scientific">Saitoella complicata (strain BCRC 22490 / CBS 7301 / JCM 7358 / NBRC 10748 / NRRL Y-17804)</name>
    <dbReference type="NCBI Taxonomy" id="698492"/>
    <lineage>
        <taxon>Eukaryota</taxon>
        <taxon>Fungi</taxon>
        <taxon>Dikarya</taxon>
        <taxon>Ascomycota</taxon>
        <taxon>Taphrinomycotina</taxon>
        <taxon>Taphrinomycotina incertae sedis</taxon>
        <taxon>Saitoella</taxon>
    </lineage>
</organism>
<comment type="catalytic activity">
    <reaction evidence="2">
        <text>4-nitrophenyl phosphate + H2O = 4-nitrophenol + phosphate + H(+)</text>
        <dbReference type="Rhea" id="RHEA:21664"/>
        <dbReference type="ChEBI" id="CHEBI:15377"/>
        <dbReference type="ChEBI" id="CHEBI:15378"/>
        <dbReference type="ChEBI" id="CHEBI:43474"/>
        <dbReference type="ChEBI" id="CHEBI:57917"/>
        <dbReference type="ChEBI" id="CHEBI:61146"/>
        <dbReference type="EC" id="3.1.3.41"/>
    </reaction>
</comment>
<name>A0A0E9NEI4_SAICN</name>
<dbReference type="PANTHER" id="PTHR19288">
    <property type="entry name" value="4-NITROPHENYLPHOSPHATASE-RELATED"/>
    <property type="match status" value="1"/>
</dbReference>
<dbReference type="OMA" id="PPMHRET"/>
<evidence type="ECO:0000256" key="4">
    <source>
        <dbReference type="ARBA" id="ARBA00069197"/>
    </source>
</evidence>
<proteinExistence type="predicted"/>
<evidence type="ECO:0000256" key="1">
    <source>
        <dbReference type="ARBA" id="ARBA00022801"/>
    </source>
</evidence>
<dbReference type="PANTHER" id="PTHR19288:SF46">
    <property type="entry name" value="HALOACID DEHALOGENASE-LIKE HYDROLASE DOMAIN-CONTAINING PROTEIN 2"/>
    <property type="match status" value="1"/>
</dbReference>
<dbReference type="Pfam" id="PF13242">
    <property type="entry name" value="Hydrolase_like"/>
    <property type="match status" value="1"/>
</dbReference>
<dbReference type="InterPro" id="IPR036412">
    <property type="entry name" value="HAD-like_sf"/>
</dbReference>
<dbReference type="Proteomes" id="UP000033140">
    <property type="component" value="Unassembled WGS sequence"/>
</dbReference>
<reference evidence="6 7" key="2">
    <citation type="journal article" date="2014" name="J. Gen. Appl. Microbiol.">
        <title>The early diverging ascomycetous budding yeast Saitoella complicata has three histone deacetylases belonging to the Clr6, Hos2, and Rpd3 lineages.</title>
        <authorList>
            <person name="Nishida H."/>
            <person name="Matsumoto T."/>
            <person name="Kondo S."/>
            <person name="Hamamoto M."/>
            <person name="Yoshikawa H."/>
        </authorList>
    </citation>
    <scope>NUCLEOTIDE SEQUENCE [LARGE SCALE GENOMIC DNA]</scope>
    <source>
        <strain evidence="6 7">NRRL Y-17804</strain>
    </source>
</reference>
<evidence type="ECO:0000313" key="6">
    <source>
        <dbReference type="EMBL" id="GAO48223.1"/>
    </source>
</evidence>
<dbReference type="FunFam" id="3.40.50.1000:FF:000039">
    <property type="entry name" value="Phosphoglycolate phosphatase"/>
    <property type="match status" value="1"/>
</dbReference>
<keyword evidence="5" id="KW-0732">Signal</keyword>
<dbReference type="GO" id="GO:0004035">
    <property type="term" value="F:alkaline phosphatase activity"/>
    <property type="evidence" value="ECO:0007669"/>
    <property type="project" value="UniProtKB-ARBA"/>
</dbReference>
<dbReference type="EC" id="3.1.3.41" evidence="3"/>
<dbReference type="InterPro" id="IPR006349">
    <property type="entry name" value="PGP_euk"/>
</dbReference>
<reference evidence="6 7" key="1">
    <citation type="journal article" date="2011" name="J. Gen. Appl. Microbiol.">
        <title>Draft genome sequencing of the enigmatic yeast Saitoella complicata.</title>
        <authorList>
            <person name="Nishida H."/>
            <person name="Hamamoto M."/>
            <person name="Sugiyama J."/>
        </authorList>
    </citation>
    <scope>NUCLEOTIDE SEQUENCE [LARGE SCALE GENOMIC DNA]</scope>
    <source>
        <strain evidence="6 7">NRRL Y-17804</strain>
    </source>
</reference>
<evidence type="ECO:0000256" key="5">
    <source>
        <dbReference type="SAM" id="SignalP"/>
    </source>
</evidence>
<dbReference type="EMBL" id="BACD03000013">
    <property type="protein sequence ID" value="GAO48223.1"/>
    <property type="molecule type" value="Genomic_DNA"/>
</dbReference>
<dbReference type="Pfam" id="PF13344">
    <property type="entry name" value="Hydrolase_6"/>
    <property type="match status" value="1"/>
</dbReference>
<keyword evidence="7" id="KW-1185">Reference proteome</keyword>
<dbReference type="NCBIfam" id="TIGR01460">
    <property type="entry name" value="HAD-SF-IIA"/>
    <property type="match status" value="1"/>
</dbReference>
<dbReference type="NCBIfam" id="TIGR01452">
    <property type="entry name" value="PGP_euk"/>
    <property type="match status" value="1"/>
</dbReference>
<dbReference type="SUPFAM" id="SSF56784">
    <property type="entry name" value="HAD-like"/>
    <property type="match status" value="1"/>
</dbReference>
<dbReference type="InterPro" id="IPR006357">
    <property type="entry name" value="HAD-SF_hydro_IIA"/>
</dbReference>
<dbReference type="GO" id="GO:0008967">
    <property type="term" value="F:phosphoglycolate phosphatase activity"/>
    <property type="evidence" value="ECO:0007669"/>
    <property type="project" value="TreeGrafter"/>
</dbReference>
<sequence>MMGFAPAMILIFPRLFFRSTLHAGSAASVNVLLRIPPIWFLLCWSGHCNLSSVGPACRRPTSQQCCAGVRYTSSNHISKMTTKAQKITTKEQADTFLAKFDVFLFDCDGVLWSGNTLLPKVAETIAMLKKLGKQVVFVTNNSTKSRAAYKKKLDSMGIPAEVNDIFGSAYSAAVYINRVLNFPKDKKVYVLGESGIEEELESEGVRYCGGTDPEERRAISPEDYDAIGPDPEVGAVLCGLDTHVNYLKLAKAHAYLQDPNVLFLQTNDDSTYPSHGKLFPGAGSIAAPLKYSTRRQATALGKPNQSMMDAIASKFQFDRSKACMVGDRLNTDIQFGLGGGLGGTLLVLTGVSKVEEIQGDDAPIVPHYYADKLGDLYSEDAAN</sequence>
<dbReference type="Gene3D" id="3.40.50.1000">
    <property type="entry name" value="HAD superfamily/HAD-like"/>
    <property type="match status" value="2"/>
</dbReference>